<keyword evidence="3" id="KW-1185">Reference proteome</keyword>
<organism evidence="2 3">
    <name type="scientific">Seminavis robusta</name>
    <dbReference type="NCBI Taxonomy" id="568900"/>
    <lineage>
        <taxon>Eukaryota</taxon>
        <taxon>Sar</taxon>
        <taxon>Stramenopiles</taxon>
        <taxon>Ochrophyta</taxon>
        <taxon>Bacillariophyta</taxon>
        <taxon>Bacillariophyceae</taxon>
        <taxon>Bacillariophycidae</taxon>
        <taxon>Naviculales</taxon>
        <taxon>Naviculaceae</taxon>
        <taxon>Seminavis</taxon>
    </lineage>
</organism>
<sequence length="262" mass="29251">MAPSSSSSLVDTPRPSNPPRRRRSLRLQKLGRVSSNPNKTSDSTSNGQVAKKAQRHRERQGKVKGCGRLKKWNGLAWVMCSKRKTPSRLGGPTIRSKSASRRSIREDELQVMEESNKENDDTRTSDEDSDVQFLGVSNPHDDGFESDVQIIENPSKKRRIKKAAKTTGQPNSSEDDEICLVGTIGTNALVDYPHLREDCVVEKFVVGKHSSHCSKCYCYVCDLPADQCQHWDSAHDGQKGHCHATRADPKWRAARDAREKAA</sequence>
<dbReference type="EMBL" id="CAICTM010001812">
    <property type="protein sequence ID" value="CAB9526350.1"/>
    <property type="molecule type" value="Genomic_DNA"/>
</dbReference>
<accession>A0A9N8EU07</accession>
<feature type="compositionally biased region" description="Polar residues" evidence="1">
    <location>
        <begin position="1"/>
        <end position="10"/>
    </location>
</feature>
<feature type="compositionally biased region" description="Basic and acidic residues" evidence="1">
    <location>
        <begin position="103"/>
        <end position="126"/>
    </location>
</feature>
<dbReference type="InterPro" id="IPR053234">
    <property type="entry name" value="RPM1_Interactor"/>
</dbReference>
<proteinExistence type="predicted"/>
<name>A0A9N8EU07_9STRA</name>
<comment type="caution">
    <text evidence="2">The sequence shown here is derived from an EMBL/GenBank/DDBJ whole genome shotgun (WGS) entry which is preliminary data.</text>
</comment>
<evidence type="ECO:0000256" key="1">
    <source>
        <dbReference type="SAM" id="MobiDB-lite"/>
    </source>
</evidence>
<dbReference type="Proteomes" id="UP001153069">
    <property type="component" value="Unassembled WGS sequence"/>
</dbReference>
<reference evidence="2" key="1">
    <citation type="submission" date="2020-06" db="EMBL/GenBank/DDBJ databases">
        <authorList>
            <consortium name="Plant Systems Biology data submission"/>
        </authorList>
    </citation>
    <scope>NUCLEOTIDE SEQUENCE</scope>
    <source>
        <strain evidence="2">D6</strain>
    </source>
</reference>
<protein>
    <submittedName>
        <fullName evidence="2">Uncharacterized protein</fullName>
    </submittedName>
</protein>
<dbReference type="PANTHER" id="PTHR33443:SF30">
    <property type="entry name" value="SARCOSINE DEHYDROGENASE-2C PROTEIN"/>
    <property type="match status" value="1"/>
</dbReference>
<evidence type="ECO:0000313" key="2">
    <source>
        <dbReference type="EMBL" id="CAB9526350.1"/>
    </source>
</evidence>
<dbReference type="AlphaFoldDB" id="A0A9N8EU07"/>
<evidence type="ECO:0000313" key="3">
    <source>
        <dbReference type="Proteomes" id="UP001153069"/>
    </source>
</evidence>
<feature type="compositionally biased region" description="Polar residues" evidence="1">
    <location>
        <begin position="33"/>
        <end position="48"/>
    </location>
</feature>
<dbReference type="OrthoDB" id="204836at2759"/>
<feature type="region of interest" description="Disordered" evidence="1">
    <location>
        <begin position="84"/>
        <end position="176"/>
    </location>
</feature>
<gene>
    <name evidence="2" type="ORF">SEMRO_1814_G299350.1</name>
</gene>
<dbReference type="PANTHER" id="PTHR33443">
    <property type="entry name" value="ZGC:112980"/>
    <property type="match status" value="1"/>
</dbReference>
<feature type="region of interest" description="Disordered" evidence="1">
    <location>
        <begin position="1"/>
        <end position="66"/>
    </location>
</feature>